<feature type="chain" id="PRO_5011761968" description="Peptidyl-prolyl cis-trans isomerase" evidence="8">
    <location>
        <begin position="21"/>
        <end position="187"/>
    </location>
</feature>
<dbReference type="SUPFAM" id="SSF54534">
    <property type="entry name" value="FKBP-like"/>
    <property type="match status" value="1"/>
</dbReference>
<evidence type="ECO:0000256" key="1">
    <source>
        <dbReference type="ARBA" id="ARBA00000971"/>
    </source>
</evidence>
<dbReference type="Pfam" id="PF00254">
    <property type="entry name" value="FKBP_C"/>
    <property type="match status" value="1"/>
</dbReference>
<evidence type="ECO:0000256" key="4">
    <source>
        <dbReference type="ARBA" id="ARBA00023235"/>
    </source>
</evidence>
<reference evidence="11" key="1">
    <citation type="submission" date="2016-10" db="EMBL/GenBank/DDBJ databases">
        <authorList>
            <person name="Varghese N."/>
            <person name="Submissions S."/>
        </authorList>
    </citation>
    <scope>NUCLEOTIDE SEQUENCE [LARGE SCALE GENOMIC DNA]</scope>
    <source>
        <strain evidence="11">DSM 26348</strain>
    </source>
</reference>
<dbReference type="STRING" id="1576369.SAMN05421753_110104"/>
<keyword evidence="3 5" id="KW-0697">Rotamase</keyword>
<accession>A0A1I3J9E9</accession>
<dbReference type="PANTHER" id="PTHR43811:SF19">
    <property type="entry name" value="39 KDA FK506-BINDING NUCLEAR PROTEIN"/>
    <property type="match status" value="1"/>
</dbReference>
<feature type="compositionally biased region" description="Basic and acidic residues" evidence="7">
    <location>
        <begin position="48"/>
        <end position="58"/>
    </location>
</feature>
<dbReference type="PROSITE" id="PS50059">
    <property type="entry name" value="FKBP_PPIASE"/>
    <property type="match status" value="1"/>
</dbReference>
<dbReference type="EC" id="5.2.1.8" evidence="6"/>
<keyword evidence="8" id="KW-0732">Signal</keyword>
<dbReference type="Proteomes" id="UP000199518">
    <property type="component" value="Unassembled WGS sequence"/>
</dbReference>
<feature type="compositionally biased region" description="Basic and acidic residues" evidence="7">
    <location>
        <begin position="25"/>
        <end position="40"/>
    </location>
</feature>
<comment type="catalytic activity">
    <reaction evidence="1 5 6">
        <text>[protein]-peptidylproline (omega=180) = [protein]-peptidylproline (omega=0)</text>
        <dbReference type="Rhea" id="RHEA:16237"/>
        <dbReference type="Rhea" id="RHEA-COMP:10747"/>
        <dbReference type="Rhea" id="RHEA-COMP:10748"/>
        <dbReference type="ChEBI" id="CHEBI:83833"/>
        <dbReference type="ChEBI" id="CHEBI:83834"/>
        <dbReference type="EC" id="5.2.1.8"/>
    </reaction>
</comment>
<proteinExistence type="inferred from homology"/>
<dbReference type="PROSITE" id="PS51257">
    <property type="entry name" value="PROKAR_LIPOPROTEIN"/>
    <property type="match status" value="1"/>
</dbReference>
<evidence type="ECO:0000256" key="5">
    <source>
        <dbReference type="PROSITE-ProRule" id="PRU00277"/>
    </source>
</evidence>
<dbReference type="AlphaFoldDB" id="A0A1I3J9E9"/>
<evidence type="ECO:0000313" key="11">
    <source>
        <dbReference type="Proteomes" id="UP000199518"/>
    </source>
</evidence>
<dbReference type="Gene3D" id="3.10.50.40">
    <property type="match status" value="1"/>
</dbReference>
<dbReference type="PANTHER" id="PTHR43811">
    <property type="entry name" value="FKBP-TYPE PEPTIDYL-PROLYL CIS-TRANS ISOMERASE FKPA"/>
    <property type="match status" value="1"/>
</dbReference>
<feature type="region of interest" description="Disordered" evidence="7">
    <location>
        <begin position="25"/>
        <end position="77"/>
    </location>
</feature>
<dbReference type="FunFam" id="3.10.50.40:FF:000006">
    <property type="entry name" value="Peptidyl-prolyl cis-trans isomerase"/>
    <property type="match status" value="1"/>
</dbReference>
<evidence type="ECO:0000256" key="2">
    <source>
        <dbReference type="ARBA" id="ARBA00006577"/>
    </source>
</evidence>
<organism evidence="10 11">
    <name type="scientific">Planctomicrobium piriforme</name>
    <dbReference type="NCBI Taxonomy" id="1576369"/>
    <lineage>
        <taxon>Bacteria</taxon>
        <taxon>Pseudomonadati</taxon>
        <taxon>Planctomycetota</taxon>
        <taxon>Planctomycetia</taxon>
        <taxon>Planctomycetales</taxon>
        <taxon>Planctomycetaceae</taxon>
        <taxon>Planctomicrobium</taxon>
    </lineage>
</organism>
<gene>
    <name evidence="10" type="ORF">SAMN05421753_110104</name>
</gene>
<dbReference type="GO" id="GO:0003755">
    <property type="term" value="F:peptidyl-prolyl cis-trans isomerase activity"/>
    <property type="evidence" value="ECO:0007669"/>
    <property type="project" value="UniProtKB-UniRule"/>
</dbReference>
<name>A0A1I3J9E9_9PLAN</name>
<feature type="compositionally biased region" description="Low complexity" evidence="7">
    <location>
        <begin position="66"/>
        <end position="76"/>
    </location>
</feature>
<dbReference type="RefSeq" id="WP_092051186.1">
    <property type="nucleotide sequence ID" value="NZ_FOQD01000010.1"/>
</dbReference>
<dbReference type="EMBL" id="FOQD01000010">
    <property type="protein sequence ID" value="SFI56931.1"/>
    <property type="molecule type" value="Genomic_DNA"/>
</dbReference>
<dbReference type="InterPro" id="IPR001179">
    <property type="entry name" value="PPIase_FKBP_dom"/>
</dbReference>
<keyword evidence="11" id="KW-1185">Reference proteome</keyword>
<dbReference type="OrthoDB" id="280278at2"/>
<evidence type="ECO:0000256" key="8">
    <source>
        <dbReference type="SAM" id="SignalP"/>
    </source>
</evidence>
<comment type="similarity">
    <text evidence="2 6">Belongs to the FKBP-type PPIase family.</text>
</comment>
<feature type="domain" description="PPIase FKBP-type" evidence="9">
    <location>
        <begin position="101"/>
        <end position="187"/>
    </location>
</feature>
<evidence type="ECO:0000313" key="10">
    <source>
        <dbReference type="EMBL" id="SFI56931.1"/>
    </source>
</evidence>
<evidence type="ECO:0000256" key="7">
    <source>
        <dbReference type="SAM" id="MobiDB-lite"/>
    </source>
</evidence>
<evidence type="ECO:0000256" key="6">
    <source>
        <dbReference type="RuleBase" id="RU003915"/>
    </source>
</evidence>
<keyword evidence="4 5" id="KW-0413">Isomerase</keyword>
<evidence type="ECO:0000256" key="3">
    <source>
        <dbReference type="ARBA" id="ARBA00023110"/>
    </source>
</evidence>
<dbReference type="InterPro" id="IPR046357">
    <property type="entry name" value="PPIase_dom_sf"/>
</dbReference>
<protein>
    <recommendedName>
        <fullName evidence="6">Peptidyl-prolyl cis-trans isomerase</fullName>
        <ecNumber evidence="6">5.2.1.8</ecNumber>
    </recommendedName>
</protein>
<evidence type="ECO:0000259" key="9">
    <source>
        <dbReference type="PROSITE" id="PS50059"/>
    </source>
</evidence>
<sequence length="187" mass="20095">MKLPLFLLVLCSLSMGCVVGPEEVAAEKQAKKDTGEDQAKAAEMAAAAEKESSEKDSGLKTVSGTSEPPAAAASSEDFQKTNNGLKYKIIEPGTGKRPTKSSTVLCHYRGWLDNGREFDSSYKSGEPVEFPLNGVIPGWTEGLQLIQEGGKIELEIPSRLGYGERGMPGAIPPNSRLHFTIELLKVK</sequence>
<feature type="signal peptide" evidence="8">
    <location>
        <begin position="1"/>
        <end position="20"/>
    </location>
</feature>